<dbReference type="EMBL" id="CABITT030000006">
    <property type="protein sequence ID" value="VVB08583.1"/>
    <property type="molecule type" value="Genomic_DNA"/>
</dbReference>
<evidence type="ECO:0000313" key="2">
    <source>
        <dbReference type="Proteomes" id="UP000489600"/>
    </source>
</evidence>
<name>A0A565C4L3_9BRAS</name>
<accession>A0A565C4L3</accession>
<dbReference type="Pfam" id="PF04776">
    <property type="entry name" value="protein_MS5"/>
    <property type="match status" value="1"/>
</dbReference>
<organism evidence="1 2">
    <name type="scientific">Arabis nemorensis</name>
    <dbReference type="NCBI Taxonomy" id="586526"/>
    <lineage>
        <taxon>Eukaryota</taxon>
        <taxon>Viridiplantae</taxon>
        <taxon>Streptophyta</taxon>
        <taxon>Embryophyta</taxon>
        <taxon>Tracheophyta</taxon>
        <taxon>Spermatophyta</taxon>
        <taxon>Magnoliopsida</taxon>
        <taxon>eudicotyledons</taxon>
        <taxon>Gunneridae</taxon>
        <taxon>Pentapetalae</taxon>
        <taxon>rosids</taxon>
        <taxon>malvids</taxon>
        <taxon>Brassicales</taxon>
        <taxon>Brassicaceae</taxon>
        <taxon>Arabideae</taxon>
        <taxon>Arabis</taxon>
    </lineage>
</organism>
<gene>
    <name evidence="1" type="ORF">ANE_LOCUS19027</name>
</gene>
<dbReference type="AlphaFoldDB" id="A0A565C4L3"/>
<reference evidence="1" key="1">
    <citation type="submission" date="2019-07" db="EMBL/GenBank/DDBJ databases">
        <authorList>
            <person name="Dittberner H."/>
        </authorList>
    </citation>
    <scope>NUCLEOTIDE SEQUENCE [LARGE SCALE GENOMIC DNA]</scope>
</reference>
<dbReference type="Proteomes" id="UP000489600">
    <property type="component" value="Unassembled WGS sequence"/>
</dbReference>
<proteinExistence type="predicted"/>
<dbReference type="OrthoDB" id="1113872at2759"/>
<sequence length="389" mass="45209">MNPEARKWLEQIPRHQWVLAFDEGGIRFGIIETNLIFTIYDFINKAHDLPITTCVLLIFDNLAELFKSRHGLISESVKIGDKYVKRVMTKLEEYKIASRTHNVLPLDHNRQQFQVTEVMQVGKKRTLNIDHLHYVNEYYSVKKSLQVYMADFNPFPGVSDWPEASEFSTLFPPGSHPTSVVRPVTTASLCDESAKRSKELRIVVESYAFRFDNIVSFTGLVQFEFRGNLVLKNSELQDNYDWIRLCLELAVATTNRSSRDQDLSNLKILKVYIEIAQDANEGLSANDAIFYTRYKDSCEARASLCVHKPGQLSSPRLRKAYKNRGIGLAHRLHKTRSIRILTRSHISCFLFIDEKKTLTVMMVDKLWRRKEEHEEVKSHSYDVDKFKLR</sequence>
<evidence type="ECO:0000313" key="1">
    <source>
        <dbReference type="EMBL" id="VVB08583.1"/>
    </source>
</evidence>
<keyword evidence="2" id="KW-1185">Reference proteome</keyword>
<dbReference type="InterPro" id="IPR006462">
    <property type="entry name" value="MS5"/>
</dbReference>
<comment type="caution">
    <text evidence="1">The sequence shown here is derived from an EMBL/GenBank/DDBJ whole genome shotgun (WGS) entry which is preliminary data.</text>
</comment>
<protein>
    <submittedName>
        <fullName evidence="1">Uncharacterized protein</fullName>
    </submittedName>
</protein>